<sequence length="254" mass="26371">MRLLSAAVAAALLTSPACAAVVASSLPYQNTPDWSDVVFSGTSMTVNSGVATLTTAPIRGVWFGWSPSSNTRSWSIAPNSQGNLLSLTAAFSSGADDWQAYFYDGTAGGAIYFNATPCNPGTTNCYNFNGTPGATIFFNGSSTFIPLDTTLFRTYEILVRNSDVIYRIDGQRYSGTALAAGGTTFLLVGDSSGSSPSGTGSMIISGVSFDRATSVLDLPSTVSGVPEPASWAMLLAGFGLTGAISRRRRVEVSA</sequence>
<evidence type="ECO:0000313" key="3">
    <source>
        <dbReference type="EMBL" id="OYQ31086.1"/>
    </source>
</evidence>
<evidence type="ECO:0000256" key="1">
    <source>
        <dbReference type="SAM" id="SignalP"/>
    </source>
</evidence>
<feature type="chain" id="PRO_5012716567" description="Ice-binding protein C-terminal domain-containing protein" evidence="1">
    <location>
        <begin position="20"/>
        <end position="254"/>
    </location>
</feature>
<gene>
    <name evidence="3" type="ORF">CHU93_05340</name>
</gene>
<keyword evidence="1" id="KW-0732">Signal</keyword>
<reference evidence="3 4" key="1">
    <citation type="submission" date="2017-07" db="EMBL/GenBank/DDBJ databases">
        <title>Sandarakinorhabdus cyanobacteriorum sp. nov., a novel bacterium isolated from cyanobacterial aggregates in a eutrophic lake.</title>
        <authorList>
            <person name="Cai H."/>
        </authorList>
    </citation>
    <scope>NUCLEOTIDE SEQUENCE [LARGE SCALE GENOMIC DNA]</scope>
    <source>
        <strain evidence="3 4">TH057</strain>
    </source>
</reference>
<keyword evidence="4" id="KW-1185">Reference proteome</keyword>
<dbReference type="OrthoDB" id="8237272at2"/>
<organism evidence="3 4">
    <name type="scientific">Sandarakinorhabdus cyanobacteriorum</name>
    <dbReference type="NCBI Taxonomy" id="1981098"/>
    <lineage>
        <taxon>Bacteria</taxon>
        <taxon>Pseudomonadati</taxon>
        <taxon>Pseudomonadota</taxon>
        <taxon>Alphaproteobacteria</taxon>
        <taxon>Sphingomonadales</taxon>
        <taxon>Sphingosinicellaceae</taxon>
        <taxon>Sandarakinorhabdus</taxon>
    </lineage>
</organism>
<protein>
    <recommendedName>
        <fullName evidence="2">Ice-binding protein C-terminal domain-containing protein</fullName>
    </recommendedName>
</protein>
<evidence type="ECO:0000259" key="2">
    <source>
        <dbReference type="Pfam" id="PF07589"/>
    </source>
</evidence>
<comment type="caution">
    <text evidence="3">The sequence shown here is derived from an EMBL/GenBank/DDBJ whole genome shotgun (WGS) entry which is preliminary data.</text>
</comment>
<feature type="signal peptide" evidence="1">
    <location>
        <begin position="1"/>
        <end position="19"/>
    </location>
</feature>
<proteinExistence type="predicted"/>
<dbReference type="NCBIfam" id="TIGR02595">
    <property type="entry name" value="PEP_CTERM"/>
    <property type="match status" value="1"/>
</dbReference>
<dbReference type="Proteomes" id="UP000216991">
    <property type="component" value="Unassembled WGS sequence"/>
</dbReference>
<dbReference type="AlphaFoldDB" id="A0A255YPD4"/>
<name>A0A255YPD4_9SPHN</name>
<accession>A0A255YPD4</accession>
<evidence type="ECO:0000313" key="4">
    <source>
        <dbReference type="Proteomes" id="UP000216991"/>
    </source>
</evidence>
<dbReference type="RefSeq" id="WP_094473106.1">
    <property type="nucleotide sequence ID" value="NZ_NOXT01000094.1"/>
</dbReference>
<feature type="domain" description="Ice-binding protein C-terminal" evidence="2">
    <location>
        <begin position="225"/>
        <end position="249"/>
    </location>
</feature>
<dbReference type="InterPro" id="IPR013424">
    <property type="entry name" value="Ice-binding_C"/>
</dbReference>
<dbReference type="Pfam" id="PF07589">
    <property type="entry name" value="PEP-CTERM"/>
    <property type="match status" value="1"/>
</dbReference>
<dbReference type="EMBL" id="NOXT01000094">
    <property type="protein sequence ID" value="OYQ31086.1"/>
    <property type="molecule type" value="Genomic_DNA"/>
</dbReference>
<dbReference type="NCBIfam" id="NF035944">
    <property type="entry name" value="PEPxxWA-CTERM"/>
    <property type="match status" value="1"/>
</dbReference>